<dbReference type="InterPro" id="IPR006630">
    <property type="entry name" value="La_HTH"/>
</dbReference>
<dbReference type="PROSITE" id="PS50961">
    <property type="entry name" value="HTH_LA"/>
    <property type="match status" value="1"/>
</dbReference>
<dbReference type="GO" id="GO:0003729">
    <property type="term" value="F:mRNA binding"/>
    <property type="evidence" value="ECO:0007669"/>
    <property type="project" value="TreeGrafter"/>
</dbReference>
<evidence type="ECO:0000313" key="7">
    <source>
        <dbReference type="Proteomes" id="UP000799779"/>
    </source>
</evidence>
<evidence type="ECO:0000259" key="4">
    <source>
        <dbReference type="PROSITE" id="PS50102"/>
    </source>
</evidence>
<keyword evidence="7" id="KW-1185">Reference proteome</keyword>
<evidence type="ECO:0000313" key="6">
    <source>
        <dbReference type="EMBL" id="KAF1994297.1"/>
    </source>
</evidence>
<feature type="region of interest" description="Disordered" evidence="3">
    <location>
        <begin position="1"/>
        <end position="128"/>
    </location>
</feature>
<dbReference type="InterPro" id="IPR035979">
    <property type="entry name" value="RBD_domain_sf"/>
</dbReference>
<evidence type="ECO:0000256" key="1">
    <source>
        <dbReference type="ARBA" id="ARBA00022884"/>
    </source>
</evidence>
<feature type="compositionally biased region" description="Low complexity" evidence="3">
    <location>
        <begin position="1"/>
        <end position="21"/>
    </location>
</feature>
<feature type="compositionally biased region" description="Basic and acidic residues" evidence="3">
    <location>
        <begin position="64"/>
        <end position="73"/>
    </location>
</feature>
<feature type="compositionally biased region" description="Gly residues" evidence="3">
    <location>
        <begin position="358"/>
        <end position="375"/>
    </location>
</feature>
<dbReference type="InterPro" id="IPR012677">
    <property type="entry name" value="Nucleotide-bd_a/b_plait_sf"/>
</dbReference>
<dbReference type="SMART" id="SM00360">
    <property type="entry name" value="RRM"/>
    <property type="match status" value="1"/>
</dbReference>
<evidence type="ECO:0000256" key="3">
    <source>
        <dbReference type="SAM" id="MobiDB-lite"/>
    </source>
</evidence>
<dbReference type="SMART" id="SM00715">
    <property type="entry name" value="LA"/>
    <property type="match status" value="1"/>
</dbReference>
<name>A0A6A5VZF0_9PLEO</name>
<dbReference type="SUPFAM" id="SSF46785">
    <property type="entry name" value="Winged helix' DNA-binding domain"/>
    <property type="match status" value="1"/>
</dbReference>
<dbReference type="Pfam" id="PF05383">
    <property type="entry name" value="La"/>
    <property type="match status" value="1"/>
</dbReference>
<dbReference type="PANTHER" id="PTHR22792">
    <property type="entry name" value="LUPUS LA PROTEIN-RELATED"/>
    <property type="match status" value="1"/>
</dbReference>
<keyword evidence="1 2" id="KW-0694">RNA-binding</keyword>
<feature type="domain" description="RRM" evidence="4">
    <location>
        <begin position="249"/>
        <end position="328"/>
    </location>
</feature>
<feature type="compositionally biased region" description="Basic and acidic residues" evidence="3">
    <location>
        <begin position="390"/>
        <end position="409"/>
    </location>
</feature>
<evidence type="ECO:0000256" key="2">
    <source>
        <dbReference type="PROSITE-ProRule" id="PRU00332"/>
    </source>
</evidence>
<dbReference type="SUPFAM" id="SSF54928">
    <property type="entry name" value="RNA-binding domain, RBD"/>
    <property type="match status" value="1"/>
</dbReference>
<feature type="compositionally biased region" description="Basic and acidic residues" evidence="3">
    <location>
        <begin position="420"/>
        <end position="440"/>
    </location>
</feature>
<dbReference type="PROSITE" id="PS50102">
    <property type="entry name" value="RRM"/>
    <property type="match status" value="1"/>
</dbReference>
<accession>A0A6A5VZF0</accession>
<dbReference type="AlphaFoldDB" id="A0A6A5VZF0"/>
<dbReference type="Gene3D" id="1.10.10.10">
    <property type="entry name" value="Winged helix-like DNA-binding domain superfamily/Winged helix DNA-binding domain"/>
    <property type="match status" value="1"/>
</dbReference>
<protein>
    <recommendedName>
        <fullName evidence="8">HTH La-type RNA-binding domain-containing protein</fullName>
    </recommendedName>
</protein>
<dbReference type="InterPro" id="IPR036388">
    <property type="entry name" value="WH-like_DNA-bd_sf"/>
</dbReference>
<reference evidence="6" key="1">
    <citation type="journal article" date="2020" name="Stud. Mycol.">
        <title>101 Dothideomycetes genomes: a test case for predicting lifestyles and emergence of pathogens.</title>
        <authorList>
            <person name="Haridas S."/>
            <person name="Albert R."/>
            <person name="Binder M."/>
            <person name="Bloem J."/>
            <person name="Labutti K."/>
            <person name="Salamov A."/>
            <person name="Andreopoulos B."/>
            <person name="Baker S."/>
            <person name="Barry K."/>
            <person name="Bills G."/>
            <person name="Bluhm B."/>
            <person name="Cannon C."/>
            <person name="Castanera R."/>
            <person name="Culley D."/>
            <person name="Daum C."/>
            <person name="Ezra D."/>
            <person name="Gonzalez J."/>
            <person name="Henrissat B."/>
            <person name="Kuo A."/>
            <person name="Liang C."/>
            <person name="Lipzen A."/>
            <person name="Lutzoni F."/>
            <person name="Magnuson J."/>
            <person name="Mondo S."/>
            <person name="Nolan M."/>
            <person name="Ohm R."/>
            <person name="Pangilinan J."/>
            <person name="Park H.-J."/>
            <person name="Ramirez L."/>
            <person name="Alfaro M."/>
            <person name="Sun H."/>
            <person name="Tritt A."/>
            <person name="Yoshinaga Y."/>
            <person name="Zwiers L.-H."/>
            <person name="Turgeon B."/>
            <person name="Goodwin S."/>
            <person name="Spatafora J."/>
            <person name="Crous P."/>
            <person name="Grigoriev I."/>
        </authorList>
    </citation>
    <scope>NUCLEOTIDE SEQUENCE</scope>
    <source>
        <strain evidence="6">CBS 123094</strain>
    </source>
</reference>
<dbReference type="GO" id="GO:0005634">
    <property type="term" value="C:nucleus"/>
    <property type="evidence" value="ECO:0007669"/>
    <property type="project" value="TreeGrafter"/>
</dbReference>
<evidence type="ECO:0008006" key="8">
    <source>
        <dbReference type="Google" id="ProtNLM"/>
    </source>
</evidence>
<feature type="compositionally biased region" description="Basic and acidic residues" evidence="3">
    <location>
        <begin position="81"/>
        <end position="119"/>
    </location>
</feature>
<proteinExistence type="predicted"/>
<evidence type="ECO:0000259" key="5">
    <source>
        <dbReference type="PROSITE" id="PS50961"/>
    </source>
</evidence>
<gene>
    <name evidence="6" type="ORF">P154DRAFT_539685</name>
</gene>
<sequence>MSASTADAPAAGSSPAAEPVAVEQTANVAPAASEQPSAGKAPTNTIDTVADKPVENGNGNGDGDAPKADEKADPANGAEKASTDKKSEPRGVKRSNDHQDGGRFKKTRVGAERAPREDFSELPETDDPDQIRAQVEFYFSNNNLAVDKHLFFQTKGPQNDPVPIKHLATFKRMRRFQPYSAIVAALRESEHVEVVDDAEYAGTGCEGVRRKVPIEIPTFQTDKEGATEKMSLDDMYNRLIHASKNSLDQSIYVKDFGDEKDAGQIALENFFKPYGSVCVRKRRSQEDDSWKGSVFVEFGTKADQEAFLALDPKPKYNGNELFIESKKDYSRRKCEEKGITPSWERTPHFRQSNRDGGRGFGRGGGRGYGRGRGMGRGREGGGGRGGGRFNNRDRDNRRSGNNRSRDDSRSPSPFARRRRDRSDSVDEKDWKERRNRDQRKERRSPKPAPAKIVVKEDE</sequence>
<dbReference type="CDD" id="cd12291">
    <property type="entry name" value="RRM1_La"/>
    <property type="match status" value="1"/>
</dbReference>
<feature type="region of interest" description="Disordered" evidence="3">
    <location>
        <begin position="337"/>
        <end position="458"/>
    </location>
</feature>
<dbReference type="EMBL" id="ML977664">
    <property type="protein sequence ID" value="KAF1994297.1"/>
    <property type="molecule type" value="Genomic_DNA"/>
</dbReference>
<organism evidence="6 7">
    <name type="scientific">Amniculicola lignicola CBS 123094</name>
    <dbReference type="NCBI Taxonomy" id="1392246"/>
    <lineage>
        <taxon>Eukaryota</taxon>
        <taxon>Fungi</taxon>
        <taxon>Dikarya</taxon>
        <taxon>Ascomycota</taxon>
        <taxon>Pezizomycotina</taxon>
        <taxon>Dothideomycetes</taxon>
        <taxon>Pleosporomycetidae</taxon>
        <taxon>Pleosporales</taxon>
        <taxon>Amniculicolaceae</taxon>
        <taxon>Amniculicola</taxon>
    </lineage>
</organism>
<dbReference type="PANTHER" id="PTHR22792:SF140">
    <property type="entry name" value="ACHILLES, ISOFORM A"/>
    <property type="match status" value="1"/>
</dbReference>
<dbReference type="Gene3D" id="3.30.70.330">
    <property type="match status" value="1"/>
</dbReference>
<feature type="domain" description="HTH La-type RNA-binding" evidence="5">
    <location>
        <begin position="121"/>
        <end position="214"/>
    </location>
</feature>
<dbReference type="Proteomes" id="UP000799779">
    <property type="component" value="Unassembled WGS sequence"/>
</dbReference>
<dbReference type="InterPro" id="IPR036390">
    <property type="entry name" value="WH_DNA-bd_sf"/>
</dbReference>
<dbReference type="OrthoDB" id="439993at2759"/>
<dbReference type="InterPro" id="IPR000504">
    <property type="entry name" value="RRM_dom"/>
</dbReference>
<dbReference type="InterPro" id="IPR045180">
    <property type="entry name" value="La_dom_prot"/>
</dbReference>